<dbReference type="Gene3D" id="3.90.75.20">
    <property type="match status" value="1"/>
</dbReference>
<keyword evidence="1" id="KW-0255">Endonuclease</keyword>
<dbReference type="AlphaFoldDB" id="A0A6M3IUW1"/>
<reference evidence="1" key="1">
    <citation type="submission" date="2020-03" db="EMBL/GenBank/DDBJ databases">
        <title>The deep terrestrial virosphere.</title>
        <authorList>
            <person name="Holmfeldt K."/>
            <person name="Nilsson E."/>
            <person name="Simone D."/>
            <person name="Lopez-Fernandez M."/>
            <person name="Wu X."/>
            <person name="de Brujin I."/>
            <person name="Lundin D."/>
            <person name="Andersson A."/>
            <person name="Bertilsson S."/>
            <person name="Dopson M."/>
        </authorList>
    </citation>
    <scope>NUCLEOTIDE SEQUENCE</scope>
    <source>
        <strain evidence="1">MM415B00962</strain>
    </source>
</reference>
<dbReference type="GO" id="GO:0004519">
    <property type="term" value="F:endonuclease activity"/>
    <property type="evidence" value="ECO:0007669"/>
    <property type="project" value="UniProtKB-KW"/>
</dbReference>
<evidence type="ECO:0000313" key="1">
    <source>
        <dbReference type="EMBL" id="QJA61306.1"/>
    </source>
</evidence>
<sequence>MTRKLTPKEQVDIVTAFTVDLEPVVNLAEKHHRTRQGIYKLLQKHGIDPAEYGHIAVTCSACGQPVIKNRACVRNRRHIFCNTECYHAFIEGRQQGFYKGWEARRSIARIVVSRYFDLQPEHVVHHEDRNTANNHPRNLRVFANQGDHTRYHKWTQDGVEITPLWDGSKP</sequence>
<organism evidence="1">
    <name type="scientific">viral metagenome</name>
    <dbReference type="NCBI Taxonomy" id="1070528"/>
    <lineage>
        <taxon>unclassified sequences</taxon>
        <taxon>metagenomes</taxon>
        <taxon>organismal metagenomes</taxon>
    </lineage>
</organism>
<keyword evidence="1" id="KW-0378">Hydrolase</keyword>
<keyword evidence="1" id="KW-0540">Nuclease</keyword>
<gene>
    <name evidence="1" type="ORF">MM415B00962_0001</name>
</gene>
<proteinExistence type="predicted"/>
<name>A0A6M3IUW1_9ZZZZ</name>
<protein>
    <submittedName>
        <fullName evidence="1">Putative homing endonuclease</fullName>
    </submittedName>
</protein>
<accession>A0A6M3IUW1</accession>
<dbReference type="EMBL" id="MT141437">
    <property type="protein sequence ID" value="QJA61306.1"/>
    <property type="molecule type" value="Genomic_DNA"/>
</dbReference>